<gene>
    <name evidence="3" type="ORF">MM415A00371_0022</name>
    <name evidence="2" type="ORF">MM415B00319_0048</name>
    <name evidence="1" type="ORF">TM448A00246_0024</name>
    <name evidence="4" type="ORF">TM448B00406_0025</name>
</gene>
<reference evidence="1" key="1">
    <citation type="submission" date="2020-03" db="EMBL/GenBank/DDBJ databases">
        <title>The deep terrestrial virosphere.</title>
        <authorList>
            <person name="Holmfeldt K."/>
            <person name="Nilsson E."/>
            <person name="Simone D."/>
            <person name="Lopez-Fernandez M."/>
            <person name="Wu X."/>
            <person name="de Brujin I."/>
            <person name="Lundin D."/>
            <person name="Andersson A."/>
            <person name="Bertilsson S."/>
            <person name="Dopson M."/>
        </authorList>
    </citation>
    <scope>NUCLEOTIDE SEQUENCE</scope>
    <source>
        <strain evidence="3">MM415A00371</strain>
        <strain evidence="2">MM415B00319</strain>
        <strain evidence="1">TM448A00246</strain>
        <strain evidence="4">TM448B00406</strain>
    </source>
</reference>
<dbReference type="EMBL" id="MT142495">
    <property type="protein sequence ID" value="QJA82760.1"/>
    <property type="molecule type" value="Genomic_DNA"/>
</dbReference>
<proteinExistence type="predicted"/>
<organism evidence="1">
    <name type="scientific">viral metagenome</name>
    <dbReference type="NCBI Taxonomy" id="1070528"/>
    <lineage>
        <taxon>unclassified sequences</taxon>
        <taxon>metagenomes</taxon>
        <taxon>organismal metagenomes</taxon>
    </lineage>
</organism>
<evidence type="ECO:0000313" key="1">
    <source>
        <dbReference type="EMBL" id="QJA45533.1"/>
    </source>
</evidence>
<sequence length="153" mass="18323">MKIERGYRRLTVKSVYEDVKPHLDAKCSLAMERYLDFMDFCFSERLDLVTNISFGGKNPFDKFLNKNEWAKKWLVDHGYALEVEEFKPFSLKIKNRKEAQVLQNRLNLPVSIVETWYKEHQGYLVGDINSDNEIIRILWKRLIKDFWEKNDGK</sequence>
<evidence type="ECO:0000313" key="3">
    <source>
        <dbReference type="EMBL" id="QJA82760.1"/>
    </source>
</evidence>
<evidence type="ECO:0000313" key="4">
    <source>
        <dbReference type="EMBL" id="QJH95409.1"/>
    </source>
</evidence>
<name>A0A6H1ZC98_9ZZZZ</name>
<accession>A0A6H1ZC98</accession>
<dbReference type="EMBL" id="MT143992">
    <property type="protein sequence ID" value="QJA45533.1"/>
    <property type="molecule type" value="Genomic_DNA"/>
</dbReference>
<dbReference type="AlphaFoldDB" id="A0A6H1ZC98"/>
<evidence type="ECO:0000313" key="2">
    <source>
        <dbReference type="EMBL" id="QJA66918.1"/>
    </source>
</evidence>
<dbReference type="EMBL" id="MT141563">
    <property type="protein sequence ID" value="QJA66918.1"/>
    <property type="molecule type" value="Genomic_DNA"/>
</dbReference>
<dbReference type="EMBL" id="MT144619">
    <property type="protein sequence ID" value="QJH95409.1"/>
    <property type="molecule type" value="Genomic_DNA"/>
</dbReference>
<protein>
    <submittedName>
        <fullName evidence="1">Uncharacterized protein</fullName>
    </submittedName>
</protein>